<name>A0A4P2VIR9_FLUSA</name>
<dbReference type="KEGG" id="sbf:JCM31447_14290"/>
<accession>A0A4P2VIR9</accession>
<evidence type="ECO:0000256" key="3">
    <source>
        <dbReference type="RuleBase" id="RU000363"/>
    </source>
</evidence>
<protein>
    <submittedName>
        <fullName evidence="4">NAD(P)-dependent oxidoreductase</fullName>
    </submittedName>
</protein>
<dbReference type="RefSeq" id="WP_130607971.1">
    <property type="nucleotide sequence ID" value="NZ_AP019368.1"/>
</dbReference>
<dbReference type="GO" id="GO:0016491">
    <property type="term" value="F:oxidoreductase activity"/>
    <property type="evidence" value="ECO:0007669"/>
    <property type="project" value="UniProtKB-KW"/>
</dbReference>
<dbReference type="OrthoDB" id="9775296at2"/>
<dbReference type="PRINTS" id="PR00081">
    <property type="entry name" value="GDHRDH"/>
</dbReference>
<dbReference type="InterPro" id="IPR036291">
    <property type="entry name" value="NAD(P)-bd_dom_sf"/>
</dbReference>
<keyword evidence="2" id="KW-0560">Oxidoreductase</keyword>
<evidence type="ECO:0000256" key="2">
    <source>
        <dbReference type="ARBA" id="ARBA00023002"/>
    </source>
</evidence>
<reference evidence="4 5" key="1">
    <citation type="submission" date="2018-12" db="EMBL/GenBank/DDBJ databases">
        <title>Rubrispira sanarue gen. nov., sp., nov., a member of the order Silvanigrellales, isolated from a brackish lake in Hamamatsu Japan.</title>
        <authorList>
            <person name="Maejima Y."/>
            <person name="Iino T."/>
            <person name="Muraguchi Y."/>
            <person name="Fukuda K."/>
            <person name="Nojiri H."/>
            <person name="Ohkuma M."/>
            <person name="Moriuchi R."/>
            <person name="Dohra H."/>
            <person name="Kimbara K."/>
            <person name="Shintani M."/>
        </authorList>
    </citation>
    <scope>NUCLEOTIDE SEQUENCE [LARGE SCALE GENOMIC DNA]</scope>
    <source>
        <strain evidence="4 5">RF1110005</strain>
    </source>
</reference>
<dbReference type="Proteomes" id="UP000291236">
    <property type="component" value="Chromosome"/>
</dbReference>
<evidence type="ECO:0000256" key="1">
    <source>
        <dbReference type="ARBA" id="ARBA00006484"/>
    </source>
</evidence>
<keyword evidence="5" id="KW-1185">Reference proteome</keyword>
<evidence type="ECO:0000313" key="4">
    <source>
        <dbReference type="EMBL" id="BBH52986.1"/>
    </source>
</evidence>
<sequence length="270" mass="29082">MKNLNINSVGNAGNVLITGASSGIGLEFAHIFAKEKYNLLLIARSEDKLQHLANELSEKYKINCKIIACDLAKIGAAQEIYKRTKTLGIKVDILVNNAGFGAHGFFKNIDLKTETEMIQVNITSLTELTKLFLTPMLEKGSGKILNVASTAAYQPGPLMAVYYATKAYVLSFSEALANELADSGVSVTVLCPGPTQSGFQAAAQMGNDLKLFHSTMTADSSTVAYAGYKGLLSSQRVVIPGVSNKIGTYSVKFLPRSFAASVARWLQEKR</sequence>
<comment type="similarity">
    <text evidence="1 3">Belongs to the short-chain dehydrogenases/reductases (SDR) family.</text>
</comment>
<dbReference type="EMBL" id="AP019368">
    <property type="protein sequence ID" value="BBH52986.1"/>
    <property type="molecule type" value="Genomic_DNA"/>
</dbReference>
<dbReference type="PRINTS" id="PR00080">
    <property type="entry name" value="SDRFAMILY"/>
</dbReference>
<dbReference type="PANTHER" id="PTHR43086:SF3">
    <property type="entry name" value="NADP-DEPENDENT 3-HYDROXY ACID DEHYDROGENASE YDFG"/>
    <property type="match status" value="1"/>
</dbReference>
<dbReference type="SUPFAM" id="SSF51735">
    <property type="entry name" value="NAD(P)-binding Rossmann-fold domains"/>
    <property type="match status" value="1"/>
</dbReference>
<dbReference type="AlphaFoldDB" id="A0A4P2VIR9"/>
<dbReference type="Pfam" id="PF00106">
    <property type="entry name" value="adh_short"/>
    <property type="match status" value="1"/>
</dbReference>
<dbReference type="InterPro" id="IPR002347">
    <property type="entry name" value="SDR_fam"/>
</dbReference>
<dbReference type="Gene3D" id="3.40.50.720">
    <property type="entry name" value="NAD(P)-binding Rossmann-like Domain"/>
    <property type="match status" value="1"/>
</dbReference>
<dbReference type="PANTHER" id="PTHR43086">
    <property type="entry name" value="VERY-LONG-CHAIN 3-OXOOACYL-COA REDUCTASE"/>
    <property type="match status" value="1"/>
</dbReference>
<proteinExistence type="inferred from homology"/>
<evidence type="ECO:0000313" key="5">
    <source>
        <dbReference type="Proteomes" id="UP000291236"/>
    </source>
</evidence>
<gene>
    <name evidence="4" type="ORF">JCM31447_14290</name>
</gene>
<dbReference type="PIRSF" id="PIRSF000126">
    <property type="entry name" value="11-beta-HSD1"/>
    <property type="match status" value="1"/>
</dbReference>
<organism evidence="4 5">
    <name type="scientific">Fluviispira sanaruensis</name>
    <dbReference type="NCBI Taxonomy" id="2493639"/>
    <lineage>
        <taxon>Bacteria</taxon>
        <taxon>Pseudomonadati</taxon>
        <taxon>Bdellovibrionota</taxon>
        <taxon>Oligoflexia</taxon>
        <taxon>Silvanigrellales</taxon>
        <taxon>Silvanigrellaceae</taxon>
        <taxon>Fluviispira</taxon>
    </lineage>
</organism>